<feature type="compositionally biased region" description="Low complexity" evidence="2">
    <location>
        <begin position="528"/>
        <end position="546"/>
    </location>
</feature>
<name>L8X1Z9_THACA</name>
<feature type="coiled-coil region" evidence="1">
    <location>
        <begin position="123"/>
        <end position="203"/>
    </location>
</feature>
<protein>
    <submittedName>
        <fullName evidence="3">Uncharacterized protein</fullName>
    </submittedName>
</protein>
<keyword evidence="1" id="KW-0175">Coiled coil</keyword>
<dbReference type="Proteomes" id="UP000011668">
    <property type="component" value="Unassembled WGS sequence"/>
</dbReference>
<feature type="region of interest" description="Disordered" evidence="2">
    <location>
        <begin position="525"/>
        <end position="552"/>
    </location>
</feature>
<evidence type="ECO:0000256" key="1">
    <source>
        <dbReference type="SAM" id="Coils"/>
    </source>
</evidence>
<feature type="compositionally biased region" description="Polar residues" evidence="2">
    <location>
        <begin position="357"/>
        <end position="374"/>
    </location>
</feature>
<sequence>MCRWPCFEVGVKQLQCSLATAHNLWCFPRLGLLEAIINNWNMNGNPGHALHNMASRRSVGSPSAAIVPAVASSLRSVMMYNHNALTQAISQIEAIGDIQNELVNARSAHAQVSKDLQMAVERSANQALQLQQTQDELRAANQKLHGAREQLRLLESRLVAADGRASSEQAVHHPRVQALESALNGANQQINELTRRLQMATSAAIASQHSDSPVIKIESLNQSSPRAQTLERRLAMILGLSDQDLTAATNQLVETLTGPNTSVISGEKIQIFAHFKALRSEFNTVLNAAQTCTSRNAMLEATLTTIRDLRIGTSPTIPQPTMSETRPSTDTNAPQESPIDGEIEMDIERTEAARVARQSSSATPTIQPQSVTPQQRPPSTQPGNTLQLVGTPTNHASSTQPQDSPQRKRQRTLTSGGTEPLPRDHILHAHVRLVTTTYKIEPADGASNGSDTSAAQKKLVCKLCETRHKSQSDHQIAVFPYDRDTPITVPQLAEAEPTRARIEPWISHIQQQHQRMYTTIMGRMGAKSSTSTPTATATSIPTSVPTPVLPTP</sequence>
<gene>
    <name evidence="3" type="ORF">AG1IA_02853</name>
</gene>
<feature type="compositionally biased region" description="Polar residues" evidence="2">
    <location>
        <begin position="381"/>
        <end position="404"/>
    </location>
</feature>
<dbReference type="AlphaFoldDB" id="L8X1Z9"/>
<accession>L8X1Z9</accession>
<dbReference type="EMBL" id="AFRT01000605">
    <property type="protein sequence ID" value="ELU43132.1"/>
    <property type="molecule type" value="Genomic_DNA"/>
</dbReference>
<dbReference type="OrthoDB" id="3177992at2759"/>
<evidence type="ECO:0000313" key="3">
    <source>
        <dbReference type="EMBL" id="ELU43132.1"/>
    </source>
</evidence>
<evidence type="ECO:0000313" key="4">
    <source>
        <dbReference type="Proteomes" id="UP000011668"/>
    </source>
</evidence>
<feature type="compositionally biased region" description="Polar residues" evidence="2">
    <location>
        <begin position="313"/>
        <end position="335"/>
    </location>
</feature>
<reference evidence="3 4" key="1">
    <citation type="journal article" date="2013" name="Nat. Commun.">
        <title>The evolution and pathogenic mechanisms of the rice sheath blight pathogen.</title>
        <authorList>
            <person name="Zheng A."/>
            <person name="Lin R."/>
            <person name="Xu L."/>
            <person name="Qin P."/>
            <person name="Tang C."/>
            <person name="Ai P."/>
            <person name="Zhang D."/>
            <person name="Liu Y."/>
            <person name="Sun Z."/>
            <person name="Feng H."/>
            <person name="Wang Y."/>
            <person name="Chen Y."/>
            <person name="Liang X."/>
            <person name="Fu R."/>
            <person name="Li Q."/>
            <person name="Zhang J."/>
            <person name="Yu X."/>
            <person name="Xie Z."/>
            <person name="Ding L."/>
            <person name="Guan P."/>
            <person name="Tang J."/>
            <person name="Liang Y."/>
            <person name="Wang S."/>
            <person name="Deng Q."/>
            <person name="Li S."/>
            <person name="Zhu J."/>
            <person name="Wang L."/>
            <person name="Liu H."/>
            <person name="Li P."/>
        </authorList>
    </citation>
    <scope>NUCLEOTIDE SEQUENCE [LARGE SCALE GENOMIC DNA]</scope>
    <source>
        <strain evidence="4">AG-1 IA</strain>
    </source>
</reference>
<feature type="region of interest" description="Disordered" evidence="2">
    <location>
        <begin position="310"/>
        <end position="426"/>
    </location>
</feature>
<proteinExistence type="predicted"/>
<dbReference type="HOGENOM" id="CLU_557947_0_0_1"/>
<organism evidence="3 4">
    <name type="scientific">Thanatephorus cucumeris (strain AG1-IA)</name>
    <name type="common">Rice sheath blight fungus</name>
    <name type="synonym">Rhizoctonia solani</name>
    <dbReference type="NCBI Taxonomy" id="983506"/>
    <lineage>
        <taxon>Eukaryota</taxon>
        <taxon>Fungi</taxon>
        <taxon>Dikarya</taxon>
        <taxon>Basidiomycota</taxon>
        <taxon>Agaricomycotina</taxon>
        <taxon>Agaricomycetes</taxon>
        <taxon>Cantharellales</taxon>
        <taxon>Ceratobasidiaceae</taxon>
        <taxon>Rhizoctonia</taxon>
        <taxon>Rhizoctonia solani AG-1</taxon>
    </lineage>
</organism>
<keyword evidence="4" id="KW-1185">Reference proteome</keyword>
<comment type="caution">
    <text evidence="3">The sequence shown here is derived from an EMBL/GenBank/DDBJ whole genome shotgun (WGS) entry which is preliminary data.</text>
</comment>
<evidence type="ECO:0000256" key="2">
    <source>
        <dbReference type="SAM" id="MobiDB-lite"/>
    </source>
</evidence>